<comment type="caution">
    <text evidence="3">The sequence shown here is derived from an EMBL/GenBank/DDBJ whole genome shotgun (WGS) entry which is preliminary data.</text>
</comment>
<dbReference type="InterPro" id="IPR058594">
    <property type="entry name" value="PB1-like_dom_pln"/>
</dbReference>
<evidence type="ECO:0000313" key="3">
    <source>
        <dbReference type="EMBL" id="MED6224156.1"/>
    </source>
</evidence>
<proteinExistence type="predicted"/>
<organism evidence="3 4">
    <name type="scientific">Stylosanthes scabra</name>
    <dbReference type="NCBI Taxonomy" id="79078"/>
    <lineage>
        <taxon>Eukaryota</taxon>
        <taxon>Viridiplantae</taxon>
        <taxon>Streptophyta</taxon>
        <taxon>Embryophyta</taxon>
        <taxon>Tracheophyta</taxon>
        <taxon>Spermatophyta</taxon>
        <taxon>Magnoliopsida</taxon>
        <taxon>eudicotyledons</taxon>
        <taxon>Gunneridae</taxon>
        <taxon>Pentapetalae</taxon>
        <taxon>rosids</taxon>
        <taxon>fabids</taxon>
        <taxon>Fabales</taxon>
        <taxon>Fabaceae</taxon>
        <taxon>Papilionoideae</taxon>
        <taxon>50 kb inversion clade</taxon>
        <taxon>dalbergioids sensu lato</taxon>
        <taxon>Dalbergieae</taxon>
        <taxon>Pterocarpus clade</taxon>
        <taxon>Stylosanthes</taxon>
    </lineage>
</organism>
<feature type="domain" description="PB1-like" evidence="2">
    <location>
        <begin position="14"/>
        <end position="113"/>
    </location>
</feature>
<reference evidence="3 4" key="1">
    <citation type="journal article" date="2023" name="Plants (Basel)">
        <title>Bridging the Gap: Combining Genomics and Transcriptomics Approaches to Understand Stylosanthes scabra, an Orphan Legume from the Brazilian Caatinga.</title>
        <authorList>
            <person name="Ferreira-Neto J.R.C."/>
            <person name="da Silva M.D."/>
            <person name="Binneck E."/>
            <person name="de Melo N.F."/>
            <person name="da Silva R.H."/>
            <person name="de Melo A.L.T.M."/>
            <person name="Pandolfi V."/>
            <person name="Bustamante F.O."/>
            <person name="Brasileiro-Vidal A.C."/>
            <person name="Benko-Iseppon A.M."/>
        </authorList>
    </citation>
    <scope>NUCLEOTIDE SEQUENCE [LARGE SCALE GENOMIC DNA]</scope>
    <source>
        <tissue evidence="3">Leaves</tissue>
    </source>
</reference>
<feature type="signal peptide" evidence="1">
    <location>
        <begin position="1"/>
        <end position="21"/>
    </location>
</feature>
<gene>
    <name evidence="3" type="ORF">PIB30_081124</name>
</gene>
<accession>A0ABU6ZQX3</accession>
<evidence type="ECO:0000259" key="2">
    <source>
        <dbReference type="Pfam" id="PF26130"/>
    </source>
</evidence>
<evidence type="ECO:0000313" key="4">
    <source>
        <dbReference type="Proteomes" id="UP001341840"/>
    </source>
</evidence>
<keyword evidence="1" id="KW-0732">Signal</keyword>
<dbReference type="Pfam" id="PF26130">
    <property type="entry name" value="PB1-like"/>
    <property type="match status" value="1"/>
</dbReference>
<dbReference type="Proteomes" id="UP001341840">
    <property type="component" value="Unassembled WGS sequence"/>
</dbReference>
<dbReference type="EMBL" id="JASCZI010273063">
    <property type="protein sequence ID" value="MED6224156.1"/>
    <property type="molecule type" value="Genomic_DNA"/>
</dbReference>
<feature type="chain" id="PRO_5045137008" description="PB1-like domain-containing protein" evidence="1">
    <location>
        <begin position="22"/>
        <end position="116"/>
    </location>
</feature>
<sequence length="116" mass="13271">MGMLGVLLLKIVFFDIKVYHGGWFGYVNGSMRYVGGDTVIVEDNDSDFWCVFEAEEQLTRFGHAKEDIAAMWYKDPQVAEYEIGLMAFDSDRVALDMVRIAEEKGYVELFVVHEAD</sequence>
<evidence type="ECO:0000256" key="1">
    <source>
        <dbReference type="SAM" id="SignalP"/>
    </source>
</evidence>
<protein>
    <recommendedName>
        <fullName evidence="2">PB1-like domain-containing protein</fullName>
    </recommendedName>
</protein>
<name>A0ABU6ZQX3_9FABA</name>
<keyword evidence="4" id="KW-1185">Reference proteome</keyword>